<evidence type="ECO:0000256" key="1">
    <source>
        <dbReference type="ARBA" id="ARBA00008416"/>
    </source>
</evidence>
<dbReference type="Gene3D" id="2.60.120.10">
    <property type="entry name" value="Jelly Rolls"/>
    <property type="match status" value="2"/>
</dbReference>
<comment type="caution">
    <text evidence="5">The sequence shown here is derived from an EMBL/GenBank/DDBJ whole genome shotgun (WGS) entry which is preliminary data.</text>
</comment>
<evidence type="ECO:0008006" key="7">
    <source>
        <dbReference type="Google" id="ProtNLM"/>
    </source>
</evidence>
<protein>
    <recommendedName>
        <fullName evidence="7">RmlC-like cupin</fullName>
    </recommendedName>
</protein>
<evidence type="ECO:0000259" key="3">
    <source>
        <dbReference type="Pfam" id="PF02678"/>
    </source>
</evidence>
<dbReference type="InterPro" id="IPR014710">
    <property type="entry name" value="RmlC-like_jellyroll"/>
</dbReference>
<evidence type="ECO:0000256" key="2">
    <source>
        <dbReference type="RuleBase" id="RU003457"/>
    </source>
</evidence>
<proteinExistence type="inferred from homology"/>
<dbReference type="EMBL" id="MCGO01000047">
    <property type="protein sequence ID" value="ORY37936.1"/>
    <property type="molecule type" value="Genomic_DNA"/>
</dbReference>
<dbReference type="SUPFAM" id="SSF51182">
    <property type="entry name" value="RmlC-like cupins"/>
    <property type="match status" value="1"/>
</dbReference>
<accession>A0A1Y2BT63</accession>
<dbReference type="OrthoDB" id="198735at2759"/>
<dbReference type="PANTHER" id="PTHR13903:SF8">
    <property type="entry name" value="PIRIN"/>
    <property type="match status" value="1"/>
</dbReference>
<sequence length="338" mass="37969">MPRFTIKSIKAATPMPTQDPFLFAVYHKDVYPAGNAKMEAPRRGNGNDWSANQSYRMYHGDKIPGFPEHPHRGFETITCTLEGTIDHTDSLGGGGRYGNGDLQWMTAGRGIVHGEMIPLLNQDTENPLRWFQLWLNLPAKSKLVEPNQLMHWSEDITRFSVDGDKVKATVLVGTLHGHTALPPIRDSWANNPENDVNVWHLIMKPGSKFTLPTSEEGSTRSLYLVEGTGLTLDKTKIPGLSVVQFKDHSISEIELEHAGTEGNLEILILQGKPISEPVAQHGPFVMNTHQELAQTFREYEKTRFGGWPWPHAHVFPREKRFLAVQGKPEEYPPSVNEP</sequence>
<feature type="domain" description="Pirin N-terminal" evidence="3">
    <location>
        <begin position="57"/>
        <end position="135"/>
    </location>
</feature>
<dbReference type="Pfam" id="PF02678">
    <property type="entry name" value="Pirin"/>
    <property type="match status" value="1"/>
</dbReference>
<organism evidence="5 6">
    <name type="scientific">Rhizoclosmatium globosum</name>
    <dbReference type="NCBI Taxonomy" id="329046"/>
    <lineage>
        <taxon>Eukaryota</taxon>
        <taxon>Fungi</taxon>
        <taxon>Fungi incertae sedis</taxon>
        <taxon>Chytridiomycota</taxon>
        <taxon>Chytridiomycota incertae sedis</taxon>
        <taxon>Chytridiomycetes</taxon>
        <taxon>Chytridiales</taxon>
        <taxon>Chytriomycetaceae</taxon>
        <taxon>Rhizoclosmatium</taxon>
    </lineage>
</organism>
<dbReference type="InterPro" id="IPR003829">
    <property type="entry name" value="Pirin_N_dom"/>
</dbReference>
<evidence type="ECO:0000259" key="4">
    <source>
        <dbReference type="Pfam" id="PF05726"/>
    </source>
</evidence>
<keyword evidence="6" id="KW-1185">Reference proteome</keyword>
<dbReference type="AlphaFoldDB" id="A0A1Y2BT63"/>
<evidence type="ECO:0000313" key="5">
    <source>
        <dbReference type="EMBL" id="ORY37936.1"/>
    </source>
</evidence>
<feature type="domain" description="Pirin C-terminal" evidence="4">
    <location>
        <begin position="199"/>
        <end position="305"/>
    </location>
</feature>
<reference evidence="5 6" key="1">
    <citation type="submission" date="2016-07" db="EMBL/GenBank/DDBJ databases">
        <title>Pervasive Adenine N6-methylation of Active Genes in Fungi.</title>
        <authorList>
            <consortium name="DOE Joint Genome Institute"/>
            <person name="Mondo S.J."/>
            <person name="Dannebaum R.O."/>
            <person name="Kuo R.C."/>
            <person name="Labutti K."/>
            <person name="Haridas S."/>
            <person name="Kuo A."/>
            <person name="Salamov A."/>
            <person name="Ahrendt S.R."/>
            <person name="Lipzen A."/>
            <person name="Sullivan W."/>
            <person name="Andreopoulos W.B."/>
            <person name="Clum A."/>
            <person name="Lindquist E."/>
            <person name="Daum C."/>
            <person name="Ramamoorthy G.K."/>
            <person name="Gryganskyi A."/>
            <person name="Culley D."/>
            <person name="Magnuson J.K."/>
            <person name="James T.Y."/>
            <person name="O'Malley M.A."/>
            <person name="Stajich J.E."/>
            <person name="Spatafora J.W."/>
            <person name="Visel A."/>
            <person name="Grigoriev I.V."/>
        </authorList>
    </citation>
    <scope>NUCLEOTIDE SEQUENCE [LARGE SCALE GENOMIC DNA]</scope>
    <source>
        <strain evidence="5 6">JEL800</strain>
    </source>
</reference>
<dbReference type="InterPro" id="IPR011051">
    <property type="entry name" value="RmlC_Cupin_sf"/>
</dbReference>
<dbReference type="Pfam" id="PF05726">
    <property type="entry name" value="Pirin_C"/>
    <property type="match status" value="1"/>
</dbReference>
<comment type="similarity">
    <text evidence="1 2">Belongs to the pirin family.</text>
</comment>
<gene>
    <name evidence="5" type="ORF">BCR33DRAFT_854394</name>
</gene>
<dbReference type="InterPro" id="IPR008778">
    <property type="entry name" value="Pirin_C_dom"/>
</dbReference>
<dbReference type="STRING" id="329046.A0A1Y2BT63"/>
<dbReference type="Proteomes" id="UP000193642">
    <property type="component" value="Unassembled WGS sequence"/>
</dbReference>
<evidence type="ECO:0000313" key="6">
    <source>
        <dbReference type="Proteomes" id="UP000193642"/>
    </source>
</evidence>
<dbReference type="CDD" id="cd02247">
    <property type="entry name" value="cupin_pirin_C"/>
    <property type="match status" value="1"/>
</dbReference>
<name>A0A1Y2BT63_9FUNG</name>
<dbReference type="PANTHER" id="PTHR13903">
    <property type="entry name" value="PIRIN-RELATED"/>
    <property type="match status" value="1"/>
</dbReference>
<dbReference type="InterPro" id="IPR012093">
    <property type="entry name" value="Pirin"/>
</dbReference>